<keyword evidence="4" id="KW-0472">Membrane</keyword>
<name>A0A086ZJB4_9BIFI</name>
<dbReference type="OrthoDB" id="3211287at2"/>
<dbReference type="PANTHER" id="PTHR37313:SF2">
    <property type="entry name" value="UPF0749 PROTEIN YLXX"/>
    <property type="match status" value="1"/>
</dbReference>
<evidence type="ECO:0000256" key="3">
    <source>
        <dbReference type="SAM" id="MobiDB-lite"/>
    </source>
</evidence>
<keyword evidence="6" id="KW-1185">Reference proteome</keyword>
<comment type="similarity">
    <text evidence="1">Belongs to the UPF0749 family.</text>
</comment>
<evidence type="ECO:0000313" key="5">
    <source>
        <dbReference type="EMBL" id="KFI46614.1"/>
    </source>
</evidence>
<dbReference type="GO" id="GO:0005886">
    <property type="term" value="C:plasma membrane"/>
    <property type="evidence" value="ECO:0007669"/>
    <property type="project" value="TreeGrafter"/>
</dbReference>
<feature type="region of interest" description="Disordered" evidence="3">
    <location>
        <begin position="1"/>
        <end position="32"/>
    </location>
</feature>
<dbReference type="AlphaFoldDB" id="A0A086ZJB4"/>
<dbReference type="PANTHER" id="PTHR37313">
    <property type="entry name" value="UPF0749 PROTEIN RV1825"/>
    <property type="match status" value="1"/>
</dbReference>
<accession>A0A086ZJB4</accession>
<dbReference type="Pfam" id="PF05949">
    <property type="entry name" value="DUF881"/>
    <property type="match status" value="1"/>
</dbReference>
<dbReference type="Gene3D" id="3.30.70.1880">
    <property type="entry name" value="Protein of unknown function DUF881"/>
    <property type="match status" value="1"/>
</dbReference>
<evidence type="ECO:0000256" key="2">
    <source>
        <dbReference type="SAM" id="Coils"/>
    </source>
</evidence>
<comment type="caution">
    <text evidence="5">The sequence shown here is derived from an EMBL/GenBank/DDBJ whole genome shotgun (WGS) entry which is preliminary data.</text>
</comment>
<evidence type="ECO:0008006" key="7">
    <source>
        <dbReference type="Google" id="ProtNLM"/>
    </source>
</evidence>
<reference evidence="5 6" key="1">
    <citation type="submission" date="2014-03" db="EMBL/GenBank/DDBJ databases">
        <title>Genomics of Bifidobacteria.</title>
        <authorList>
            <person name="Ventura M."/>
            <person name="Milani C."/>
            <person name="Lugli G.A."/>
        </authorList>
    </citation>
    <scope>NUCLEOTIDE SEQUENCE [LARGE SCALE GENOMIC DNA]</scope>
    <source>
        <strain evidence="5 6">DSM 22767</strain>
    </source>
</reference>
<evidence type="ECO:0000256" key="4">
    <source>
        <dbReference type="SAM" id="Phobius"/>
    </source>
</evidence>
<evidence type="ECO:0000256" key="1">
    <source>
        <dbReference type="ARBA" id="ARBA00009108"/>
    </source>
</evidence>
<dbReference type="RefSeq" id="WP_074428478.1">
    <property type="nucleotide sequence ID" value="NZ_JDUS01000001.1"/>
</dbReference>
<feature type="compositionally biased region" description="Polar residues" evidence="3">
    <location>
        <begin position="17"/>
        <end position="30"/>
    </location>
</feature>
<organism evidence="5 6">
    <name type="scientific">Bifidobacterium bohemicum DSM 22767</name>
    <dbReference type="NCBI Taxonomy" id="1437606"/>
    <lineage>
        <taxon>Bacteria</taxon>
        <taxon>Bacillati</taxon>
        <taxon>Actinomycetota</taxon>
        <taxon>Actinomycetes</taxon>
        <taxon>Bifidobacteriales</taxon>
        <taxon>Bifidobacteriaceae</taxon>
        <taxon>Bifidobacterium</taxon>
    </lineage>
</organism>
<keyword evidence="4" id="KW-0812">Transmembrane</keyword>
<dbReference type="InterPro" id="IPR010273">
    <property type="entry name" value="DUF881"/>
</dbReference>
<gene>
    <name evidence="5" type="ORF">BBOH_0086</name>
</gene>
<feature type="transmembrane region" description="Helical" evidence="4">
    <location>
        <begin position="51"/>
        <end position="69"/>
    </location>
</feature>
<dbReference type="EMBL" id="JGYP01000001">
    <property type="protein sequence ID" value="KFI46614.1"/>
    <property type="molecule type" value="Genomic_DNA"/>
</dbReference>
<keyword evidence="2" id="KW-0175">Coiled coil</keyword>
<dbReference type="STRING" id="1437606.BBOH_0086"/>
<keyword evidence="4" id="KW-1133">Transmembrane helix</keyword>
<feature type="coiled-coil region" evidence="2">
    <location>
        <begin position="91"/>
        <end position="135"/>
    </location>
</feature>
<evidence type="ECO:0000313" key="6">
    <source>
        <dbReference type="Proteomes" id="UP000029096"/>
    </source>
</evidence>
<sequence length="272" mass="29764">MVKLSSWTKHSGKSRINDASGSVNDETATGSFPVIRKKPPRLVEGSRMARLLSSLLIAVLCASLGWGYVIQLNNSTSIYETMSEEELTRLIGETSTQAQSLQQRKTELSNQLNMLQEAANKQQEAQRIAKQNEQTSGLLSGRLPATGKGVVITIDRGSRQRVDASTMFQLLEELRNAGVEVMELNDVRIVTSTYIDDTKNGLICDGKNISAPYTLKAIGDPQNLQNAVTIAGGVGSRLKVKFGSEVTVTPDDNIEISKTRQPSQYKYAKTIE</sequence>
<protein>
    <recommendedName>
        <fullName evidence="7">Division initiation protein</fullName>
    </recommendedName>
</protein>
<dbReference type="Proteomes" id="UP000029096">
    <property type="component" value="Unassembled WGS sequence"/>
</dbReference>
<proteinExistence type="inferred from homology"/>
<dbReference type="eggNOG" id="COG3879">
    <property type="taxonomic scope" value="Bacteria"/>
</dbReference>